<organism evidence="1 2">
    <name type="scientific">Gordonia bronchialis (strain ATCC 25592 / DSM 43247 / BCRC 13721 / JCM 3198 / KCTC 3076 / NBRC 16047 / NCTC 10667)</name>
    <name type="common">Rhodococcus bronchialis</name>
    <dbReference type="NCBI Taxonomy" id="526226"/>
    <lineage>
        <taxon>Bacteria</taxon>
        <taxon>Bacillati</taxon>
        <taxon>Actinomycetota</taxon>
        <taxon>Actinomycetes</taxon>
        <taxon>Mycobacteriales</taxon>
        <taxon>Gordoniaceae</taxon>
        <taxon>Gordonia</taxon>
    </lineage>
</organism>
<protein>
    <submittedName>
        <fullName evidence="1">Uncharacterized protein</fullName>
    </submittedName>
</protein>
<evidence type="ECO:0000313" key="2">
    <source>
        <dbReference type="Proteomes" id="UP000001219"/>
    </source>
</evidence>
<keyword evidence="2" id="KW-1185">Reference proteome</keyword>
<dbReference type="HOGENOM" id="CLU_3025902_0_0_11"/>
<dbReference type="KEGG" id="gbr:Gbro_3723"/>
<reference evidence="1 2" key="2">
    <citation type="journal article" date="2010" name="Stand. Genomic Sci.">
        <title>Complete genome sequence of Gordonia bronchialis type strain (3410).</title>
        <authorList>
            <person name="Ivanova N."/>
            <person name="Sikorski J."/>
            <person name="Jando M."/>
            <person name="Lapidus A."/>
            <person name="Nolan M."/>
            <person name="Lucas S."/>
            <person name="Del Rio T.G."/>
            <person name="Tice H."/>
            <person name="Copeland A."/>
            <person name="Cheng J.F."/>
            <person name="Chen F."/>
            <person name="Bruce D."/>
            <person name="Goodwin L."/>
            <person name="Pitluck S."/>
            <person name="Mavromatis K."/>
            <person name="Ovchinnikova G."/>
            <person name="Pati A."/>
            <person name="Chen A."/>
            <person name="Palaniappan K."/>
            <person name="Land M."/>
            <person name="Hauser L."/>
            <person name="Chang Y.J."/>
            <person name="Jeffries C.D."/>
            <person name="Chain P."/>
            <person name="Saunders E."/>
            <person name="Han C."/>
            <person name="Detter J.C."/>
            <person name="Brettin T."/>
            <person name="Rohde M."/>
            <person name="Goker M."/>
            <person name="Bristow J."/>
            <person name="Eisen J.A."/>
            <person name="Markowitz V."/>
            <person name="Hugenholtz P."/>
            <person name="Klenk H.P."/>
            <person name="Kyrpides N.C."/>
        </authorList>
    </citation>
    <scope>NUCLEOTIDE SEQUENCE [LARGE SCALE GENOMIC DNA]</scope>
    <source>
        <strain evidence="2">ATCC 25592 / DSM 43247 / BCRC 13721 / JCM 3198 / KCTC 3076 / NBRC 16047 / NCTC 10667</strain>
    </source>
</reference>
<dbReference type="AlphaFoldDB" id="D0L2K4"/>
<evidence type="ECO:0000313" key="1">
    <source>
        <dbReference type="EMBL" id="ACY22907.1"/>
    </source>
</evidence>
<gene>
    <name evidence="1" type="ordered locus">Gbro_3723</name>
</gene>
<sequence>MTTVSCETNVIGSPHFWVYQVTRQAPSVKYTSVVMRDVCGSHPAVAPRFEKGIDQ</sequence>
<dbReference type="Proteomes" id="UP000001219">
    <property type="component" value="Chromosome"/>
</dbReference>
<dbReference type="EMBL" id="CP001802">
    <property type="protein sequence ID" value="ACY22907.1"/>
    <property type="molecule type" value="Genomic_DNA"/>
</dbReference>
<name>D0L2K4_GORB4</name>
<accession>D0L2K4</accession>
<dbReference type="STRING" id="526226.Gbro_3723"/>
<reference evidence="2" key="1">
    <citation type="submission" date="2009-10" db="EMBL/GenBank/DDBJ databases">
        <title>The complete chromosome of Gordonia bronchialis DSM 43247.</title>
        <authorList>
            <consortium name="US DOE Joint Genome Institute (JGI-PGF)"/>
            <person name="Lucas S."/>
            <person name="Copeland A."/>
            <person name="Lapidus A."/>
            <person name="Glavina del Rio T."/>
            <person name="Dalin E."/>
            <person name="Tice H."/>
            <person name="Bruce D."/>
            <person name="Goodwin L."/>
            <person name="Pitluck S."/>
            <person name="Kyrpides N."/>
            <person name="Mavromatis K."/>
            <person name="Ivanova N."/>
            <person name="Ovchinnikova G."/>
            <person name="Saunders E."/>
            <person name="Brettin T."/>
            <person name="Detter J.C."/>
            <person name="Han C."/>
            <person name="Larimer F."/>
            <person name="Land M."/>
            <person name="Hauser L."/>
            <person name="Markowitz V."/>
            <person name="Cheng J.-F."/>
            <person name="Hugenholtz P."/>
            <person name="Woyke T."/>
            <person name="Wu D."/>
            <person name="Jando M."/>
            <person name="Schneider S."/>
            <person name="Goeker M."/>
            <person name="Klenk H.-P."/>
            <person name="Eisen J.A."/>
        </authorList>
    </citation>
    <scope>NUCLEOTIDE SEQUENCE [LARGE SCALE GENOMIC DNA]</scope>
    <source>
        <strain evidence="2">ATCC 25592 / DSM 43247 / BCRC 13721 / JCM 3198 / KCTC 3076 / NBRC 16047 / NCTC 10667</strain>
    </source>
</reference>
<proteinExistence type="predicted"/>